<dbReference type="InterPro" id="IPR036388">
    <property type="entry name" value="WH-like_DNA-bd_sf"/>
</dbReference>
<dbReference type="PANTHER" id="PTHR43133">
    <property type="entry name" value="RNA POLYMERASE ECF-TYPE SIGMA FACTO"/>
    <property type="match status" value="1"/>
</dbReference>
<dbReference type="AlphaFoldDB" id="A0A1G7HQN1"/>
<keyword evidence="5" id="KW-0804">Transcription</keyword>
<evidence type="ECO:0000256" key="5">
    <source>
        <dbReference type="ARBA" id="ARBA00023163"/>
    </source>
</evidence>
<dbReference type="SUPFAM" id="SSF88659">
    <property type="entry name" value="Sigma3 and sigma4 domains of RNA polymerase sigma factors"/>
    <property type="match status" value="1"/>
</dbReference>
<keyword evidence="2" id="KW-0805">Transcription regulation</keyword>
<keyword evidence="4" id="KW-0238">DNA-binding</keyword>
<protein>
    <submittedName>
        <fullName evidence="7">RNA polymerase sigma-70 factor, ECF subfamily</fullName>
    </submittedName>
</protein>
<evidence type="ECO:0000256" key="1">
    <source>
        <dbReference type="ARBA" id="ARBA00010641"/>
    </source>
</evidence>
<dbReference type="RefSeq" id="WP_231966776.1">
    <property type="nucleotide sequence ID" value="NZ_LT629690.1"/>
</dbReference>
<keyword evidence="3" id="KW-0731">Sigma factor</keyword>
<proteinExistence type="inferred from homology"/>
<dbReference type="GO" id="GO:0006352">
    <property type="term" value="P:DNA-templated transcription initiation"/>
    <property type="evidence" value="ECO:0007669"/>
    <property type="project" value="InterPro"/>
</dbReference>
<keyword evidence="8" id="KW-1185">Reference proteome</keyword>
<dbReference type="EMBL" id="LT629690">
    <property type="protein sequence ID" value="SDF02733.1"/>
    <property type="molecule type" value="Genomic_DNA"/>
</dbReference>
<dbReference type="InterPro" id="IPR014284">
    <property type="entry name" value="RNA_pol_sigma-70_dom"/>
</dbReference>
<dbReference type="NCBIfam" id="TIGR02937">
    <property type="entry name" value="sigma70-ECF"/>
    <property type="match status" value="1"/>
</dbReference>
<sequence>MNANAVKSVSASFVDASGMVSSSGGYGTSHSVAAAMPVTTQFDTLLEHRAQFLAFLERRLHDRNKAEDILQAAYIRALEHEGNVQEHESVVGWFYRVLRNAVIDSYRRHSVENEGLAVLAREMEDAATPPVDLRDEVCLCLKSAVDSLSPDYAELLREVDLADEPLAAYAQKRDLTSNNAAVRAHRARAALRKALIRSCGACAEHHCENCTCKRC</sequence>
<dbReference type="PANTHER" id="PTHR43133:SF8">
    <property type="entry name" value="RNA POLYMERASE SIGMA FACTOR HI_1459-RELATED"/>
    <property type="match status" value="1"/>
</dbReference>
<dbReference type="InterPro" id="IPR013325">
    <property type="entry name" value="RNA_pol_sigma_r2"/>
</dbReference>
<organism evidence="7 8">
    <name type="scientific">Terriglobus roseus</name>
    <dbReference type="NCBI Taxonomy" id="392734"/>
    <lineage>
        <taxon>Bacteria</taxon>
        <taxon>Pseudomonadati</taxon>
        <taxon>Acidobacteriota</taxon>
        <taxon>Terriglobia</taxon>
        <taxon>Terriglobales</taxon>
        <taxon>Acidobacteriaceae</taxon>
        <taxon>Terriglobus</taxon>
    </lineage>
</organism>
<accession>A0A1G7HQN1</accession>
<evidence type="ECO:0000259" key="6">
    <source>
        <dbReference type="Pfam" id="PF04542"/>
    </source>
</evidence>
<dbReference type="GO" id="GO:0016987">
    <property type="term" value="F:sigma factor activity"/>
    <property type="evidence" value="ECO:0007669"/>
    <property type="project" value="UniProtKB-KW"/>
</dbReference>
<dbReference type="InterPro" id="IPR013324">
    <property type="entry name" value="RNA_pol_sigma_r3/r4-like"/>
</dbReference>
<comment type="similarity">
    <text evidence="1">Belongs to the sigma-70 factor family. ECF subfamily.</text>
</comment>
<dbReference type="Gene3D" id="1.10.10.10">
    <property type="entry name" value="Winged helix-like DNA-binding domain superfamily/Winged helix DNA-binding domain"/>
    <property type="match status" value="1"/>
</dbReference>
<evidence type="ECO:0000313" key="7">
    <source>
        <dbReference type="EMBL" id="SDF02733.1"/>
    </source>
</evidence>
<name>A0A1G7HQN1_9BACT</name>
<dbReference type="GO" id="GO:0003677">
    <property type="term" value="F:DNA binding"/>
    <property type="evidence" value="ECO:0007669"/>
    <property type="project" value="UniProtKB-KW"/>
</dbReference>
<evidence type="ECO:0000256" key="4">
    <source>
        <dbReference type="ARBA" id="ARBA00023125"/>
    </source>
</evidence>
<dbReference type="Gene3D" id="1.10.1740.10">
    <property type="match status" value="1"/>
</dbReference>
<gene>
    <name evidence="7" type="ORF">SAMN05444167_1176</name>
</gene>
<dbReference type="Proteomes" id="UP000182427">
    <property type="component" value="Chromosome I"/>
</dbReference>
<dbReference type="InterPro" id="IPR007627">
    <property type="entry name" value="RNA_pol_sigma70_r2"/>
</dbReference>
<feature type="domain" description="RNA polymerase sigma-70 region 2" evidence="6">
    <location>
        <begin position="47"/>
        <end position="110"/>
    </location>
</feature>
<evidence type="ECO:0000256" key="3">
    <source>
        <dbReference type="ARBA" id="ARBA00023082"/>
    </source>
</evidence>
<reference evidence="7 8" key="1">
    <citation type="submission" date="2016-10" db="EMBL/GenBank/DDBJ databases">
        <authorList>
            <person name="de Groot N.N."/>
        </authorList>
    </citation>
    <scope>NUCLEOTIDE SEQUENCE [LARGE SCALE GENOMIC DNA]</scope>
    <source>
        <strain evidence="7 8">GAS232</strain>
    </source>
</reference>
<dbReference type="Pfam" id="PF04542">
    <property type="entry name" value="Sigma70_r2"/>
    <property type="match status" value="1"/>
</dbReference>
<dbReference type="SUPFAM" id="SSF88946">
    <property type="entry name" value="Sigma2 domain of RNA polymerase sigma factors"/>
    <property type="match status" value="1"/>
</dbReference>
<evidence type="ECO:0000256" key="2">
    <source>
        <dbReference type="ARBA" id="ARBA00023015"/>
    </source>
</evidence>
<dbReference type="InterPro" id="IPR039425">
    <property type="entry name" value="RNA_pol_sigma-70-like"/>
</dbReference>
<evidence type="ECO:0000313" key="8">
    <source>
        <dbReference type="Proteomes" id="UP000182427"/>
    </source>
</evidence>